<dbReference type="AlphaFoldDB" id="A0AAN9TFD3"/>
<accession>A0AAN9TFD3</accession>
<keyword evidence="2" id="KW-1185">Reference proteome</keyword>
<name>A0AAN9TFD3_9HEMI</name>
<protein>
    <submittedName>
        <fullName evidence="1">Uncharacterized protein</fullName>
    </submittedName>
</protein>
<proteinExistence type="predicted"/>
<evidence type="ECO:0000313" key="2">
    <source>
        <dbReference type="Proteomes" id="UP001367676"/>
    </source>
</evidence>
<sequence length="171" mass="19822">MGRELLTKLKQLATLEKASAMEKFEPSHVRKLSFAATEDTTSCVDTESVIDGYGVLNKEESFDRRDSRAITLVHKYAASFTKHYETMDRLNHDVEEIMDRFNAILDFIHQQLQQRATIHVRDEFTRESTTDLPEITHSTNEPQQIEVWTMGDKLESAMVHVHYLMNNLYTA</sequence>
<comment type="caution">
    <text evidence="1">The sequence shown here is derived from an EMBL/GenBank/DDBJ whole genome shotgun (WGS) entry which is preliminary data.</text>
</comment>
<gene>
    <name evidence="1" type="ORF">V9T40_005179</name>
</gene>
<reference evidence="1 2" key="1">
    <citation type="submission" date="2024-03" db="EMBL/GenBank/DDBJ databases">
        <title>Adaptation during the transition from Ophiocordyceps entomopathogen to insect associate is accompanied by gene loss and intensified selection.</title>
        <authorList>
            <person name="Ward C.M."/>
            <person name="Onetto C.A."/>
            <person name="Borneman A.R."/>
        </authorList>
    </citation>
    <scope>NUCLEOTIDE SEQUENCE [LARGE SCALE GENOMIC DNA]</scope>
    <source>
        <strain evidence="1">AWRI1</strain>
        <tissue evidence="1">Single Adult Female</tissue>
    </source>
</reference>
<dbReference type="EMBL" id="JBBCAQ010000032">
    <property type="protein sequence ID" value="KAK7584216.1"/>
    <property type="molecule type" value="Genomic_DNA"/>
</dbReference>
<dbReference type="Proteomes" id="UP001367676">
    <property type="component" value="Unassembled WGS sequence"/>
</dbReference>
<evidence type="ECO:0000313" key="1">
    <source>
        <dbReference type="EMBL" id="KAK7584216.1"/>
    </source>
</evidence>
<organism evidence="1 2">
    <name type="scientific">Parthenolecanium corni</name>
    <dbReference type="NCBI Taxonomy" id="536013"/>
    <lineage>
        <taxon>Eukaryota</taxon>
        <taxon>Metazoa</taxon>
        <taxon>Ecdysozoa</taxon>
        <taxon>Arthropoda</taxon>
        <taxon>Hexapoda</taxon>
        <taxon>Insecta</taxon>
        <taxon>Pterygota</taxon>
        <taxon>Neoptera</taxon>
        <taxon>Paraneoptera</taxon>
        <taxon>Hemiptera</taxon>
        <taxon>Sternorrhyncha</taxon>
        <taxon>Coccoidea</taxon>
        <taxon>Coccidae</taxon>
        <taxon>Parthenolecanium</taxon>
    </lineage>
</organism>